<accession>A0A9W4I186</accession>
<dbReference type="OrthoDB" id="5405745at2759"/>
<dbReference type="GO" id="GO:0005262">
    <property type="term" value="F:calcium channel activity"/>
    <property type="evidence" value="ECO:0007669"/>
    <property type="project" value="InterPro"/>
</dbReference>
<dbReference type="PANTHER" id="PTHR39142">
    <property type="entry name" value="MID1P"/>
    <property type="match status" value="1"/>
</dbReference>
<dbReference type="InterPro" id="IPR024338">
    <property type="entry name" value="MID1/Yam8"/>
</dbReference>
<dbReference type="GO" id="GO:0098703">
    <property type="term" value="P:calcium ion import across plasma membrane"/>
    <property type="evidence" value="ECO:0007669"/>
    <property type="project" value="InterPro"/>
</dbReference>
<proteinExistence type="predicted"/>
<organism evidence="2 3">
    <name type="scientific">Penicillium olsonii</name>
    <dbReference type="NCBI Taxonomy" id="99116"/>
    <lineage>
        <taxon>Eukaryota</taxon>
        <taxon>Fungi</taxon>
        <taxon>Dikarya</taxon>
        <taxon>Ascomycota</taxon>
        <taxon>Pezizomycotina</taxon>
        <taxon>Eurotiomycetes</taxon>
        <taxon>Eurotiomycetidae</taxon>
        <taxon>Eurotiales</taxon>
        <taxon>Aspergillaceae</taxon>
        <taxon>Penicillium</taxon>
    </lineage>
</organism>
<sequence length="597" mass="65359">MRRHILQCYLTVVSILLFGFAHADHDLNLDTPSDGAGLPVALDSFNGLELRDDTDENGLSNGLDLVRRYPNNAKSLGNNRFEKPTLKIGEVLWFYLPKDVVNGPHGAAGVGLPAYVSDNNDDTSSSHELRKRESAKRATTTVYISLTTCSKPHANKTSAHGAFPQLEVYISNSKDLEEPGPGKDDALQVRHTAEGGYLGITKDTDSDVFIGVAAPNTTEYTGAYTFQIAASIDEYFHKWVNETNLYFIDADNSAALLVTNNLTESESNSTNYQQWLNMVPPFTMFAHNVNNTALTGLERSFCALDSLSQVGRISNITEVGMTKRGLGNKPKEQFYITGLNRSSSYEGILAMVGNSTTSGNSIVGGGGSVWKPMTFETKADDNCAVLFNLTFCSEVAYAVPSNPNLSVDKLRTIYDDHASKYYKNFNYSLQQVQCKTDDESMFSLAVTCDDCEKAYKQWLCGVTIPRCADYSATDSFLAVRNAGQDFINGTSLPSDSPYRMSTATNNSRNSIIDELIKPGPYKEILPCQDVCHTLVKNCPTTLGFSCPEGRWLNASYGYRNSGGDITCSFMGAAYDLNLGVRVGIGAWWVVLAALLFV</sequence>
<dbReference type="AlphaFoldDB" id="A0A9W4I186"/>
<dbReference type="Proteomes" id="UP001153618">
    <property type="component" value="Unassembled WGS sequence"/>
</dbReference>
<feature type="chain" id="PRO_5040739970" evidence="1">
    <location>
        <begin position="24"/>
        <end position="597"/>
    </location>
</feature>
<dbReference type="EMBL" id="CAJVOS010000049">
    <property type="protein sequence ID" value="CAG8210350.1"/>
    <property type="molecule type" value="Genomic_DNA"/>
</dbReference>
<feature type="signal peptide" evidence="1">
    <location>
        <begin position="1"/>
        <end position="23"/>
    </location>
</feature>
<keyword evidence="3" id="KW-1185">Reference proteome</keyword>
<dbReference type="PANTHER" id="PTHR39142:SF1">
    <property type="entry name" value="AEL197CP"/>
    <property type="match status" value="1"/>
</dbReference>
<protein>
    <submittedName>
        <fullName evidence="2">Uncharacterized protein</fullName>
    </submittedName>
</protein>
<reference evidence="2" key="1">
    <citation type="submission" date="2021-07" db="EMBL/GenBank/DDBJ databases">
        <authorList>
            <person name="Branca A.L. A."/>
        </authorList>
    </citation>
    <scope>NUCLEOTIDE SEQUENCE</scope>
</reference>
<evidence type="ECO:0000256" key="1">
    <source>
        <dbReference type="SAM" id="SignalP"/>
    </source>
</evidence>
<gene>
    <name evidence="2" type="ORF">POLS_LOCUS7796</name>
</gene>
<dbReference type="Pfam" id="PF12929">
    <property type="entry name" value="Mid1"/>
    <property type="match status" value="1"/>
</dbReference>
<name>A0A9W4I186_PENOL</name>
<evidence type="ECO:0000313" key="2">
    <source>
        <dbReference type="EMBL" id="CAG8210350.1"/>
    </source>
</evidence>
<evidence type="ECO:0000313" key="3">
    <source>
        <dbReference type="Proteomes" id="UP001153618"/>
    </source>
</evidence>
<comment type="caution">
    <text evidence="2">The sequence shown here is derived from an EMBL/GenBank/DDBJ whole genome shotgun (WGS) entry which is preliminary data.</text>
</comment>
<keyword evidence="1" id="KW-0732">Signal</keyword>